<evidence type="ECO:0000313" key="2">
    <source>
        <dbReference type="Proteomes" id="UP000789920"/>
    </source>
</evidence>
<evidence type="ECO:0000313" key="1">
    <source>
        <dbReference type="EMBL" id="CAG8844404.1"/>
    </source>
</evidence>
<protein>
    <submittedName>
        <fullName evidence="1">35001_t:CDS:1</fullName>
    </submittedName>
</protein>
<organism evidence="1 2">
    <name type="scientific">Racocetra persica</name>
    <dbReference type="NCBI Taxonomy" id="160502"/>
    <lineage>
        <taxon>Eukaryota</taxon>
        <taxon>Fungi</taxon>
        <taxon>Fungi incertae sedis</taxon>
        <taxon>Mucoromycota</taxon>
        <taxon>Glomeromycotina</taxon>
        <taxon>Glomeromycetes</taxon>
        <taxon>Diversisporales</taxon>
        <taxon>Gigasporaceae</taxon>
        <taxon>Racocetra</taxon>
    </lineage>
</organism>
<gene>
    <name evidence="1" type="ORF">RPERSI_LOCUS33187</name>
</gene>
<comment type="caution">
    <text evidence="1">The sequence shown here is derived from an EMBL/GenBank/DDBJ whole genome shotgun (WGS) entry which is preliminary data.</text>
</comment>
<proteinExistence type="predicted"/>
<feature type="non-terminal residue" evidence="1">
    <location>
        <position position="161"/>
    </location>
</feature>
<name>A0ACA9SPW9_9GLOM</name>
<feature type="non-terminal residue" evidence="1">
    <location>
        <position position="1"/>
    </location>
</feature>
<sequence length="161" mass="18649">GALCGSSSVDREFLKFLGQKLGFAAMEKLKEYHYGQMQYLVQEFVSRVKFSFNGNPNEYTPKELDVEHICPALLQYVTGQAREQMEMEEWIIDLDYQTVKDIFDPVVKNITDLVQRQIESTQCAAMFLVGEFSESLYLQTQIRRYFATRIPFIAIPKQPIA</sequence>
<dbReference type="EMBL" id="CAJVQC010142510">
    <property type="protein sequence ID" value="CAG8844404.1"/>
    <property type="molecule type" value="Genomic_DNA"/>
</dbReference>
<accession>A0ACA9SPW9</accession>
<keyword evidence="2" id="KW-1185">Reference proteome</keyword>
<reference evidence="1" key="1">
    <citation type="submission" date="2021-06" db="EMBL/GenBank/DDBJ databases">
        <authorList>
            <person name="Kallberg Y."/>
            <person name="Tangrot J."/>
            <person name="Rosling A."/>
        </authorList>
    </citation>
    <scope>NUCLEOTIDE SEQUENCE</scope>
    <source>
        <strain evidence="1">MA461A</strain>
    </source>
</reference>
<dbReference type="Proteomes" id="UP000789920">
    <property type="component" value="Unassembled WGS sequence"/>
</dbReference>